<dbReference type="Proteomes" id="UP001174997">
    <property type="component" value="Unassembled WGS sequence"/>
</dbReference>
<keyword evidence="1" id="KW-0472">Membrane</keyword>
<gene>
    <name evidence="2" type="ORF">QBC41DRAFT_327137</name>
</gene>
<keyword evidence="1" id="KW-0812">Transmembrane</keyword>
<reference evidence="2" key="1">
    <citation type="submission" date="2023-06" db="EMBL/GenBank/DDBJ databases">
        <title>Genome-scale phylogeny and comparative genomics of the fungal order Sordariales.</title>
        <authorList>
            <consortium name="Lawrence Berkeley National Laboratory"/>
            <person name="Hensen N."/>
            <person name="Bonometti L."/>
            <person name="Westerberg I."/>
            <person name="Brannstrom I.O."/>
            <person name="Guillou S."/>
            <person name="Cros-Aarteil S."/>
            <person name="Calhoun S."/>
            <person name="Haridas S."/>
            <person name="Kuo A."/>
            <person name="Mondo S."/>
            <person name="Pangilinan J."/>
            <person name="Riley R."/>
            <person name="Labutti K."/>
            <person name="Andreopoulos B."/>
            <person name="Lipzen A."/>
            <person name="Chen C."/>
            <person name="Yanf M."/>
            <person name="Daum C."/>
            <person name="Ng V."/>
            <person name="Clum A."/>
            <person name="Steindorff A."/>
            <person name="Ohm R."/>
            <person name="Martin F."/>
            <person name="Silar P."/>
            <person name="Natvig D."/>
            <person name="Lalanne C."/>
            <person name="Gautier V."/>
            <person name="Ament-Velasquez S.L."/>
            <person name="Kruys A."/>
            <person name="Hutchinson M.I."/>
            <person name="Powell A.J."/>
            <person name="Barry K."/>
            <person name="Miller A.N."/>
            <person name="Grigoriev I.V."/>
            <person name="Debuchy R."/>
            <person name="Gladieux P."/>
            <person name="Thoren M.H."/>
            <person name="Johannesson H."/>
        </authorList>
    </citation>
    <scope>NUCLEOTIDE SEQUENCE</scope>
    <source>
        <strain evidence="2">CBS 307.81</strain>
    </source>
</reference>
<dbReference type="EMBL" id="JAULSY010000101">
    <property type="protein sequence ID" value="KAK0665813.1"/>
    <property type="molecule type" value="Genomic_DNA"/>
</dbReference>
<evidence type="ECO:0000313" key="3">
    <source>
        <dbReference type="Proteomes" id="UP001174997"/>
    </source>
</evidence>
<sequence>MSRQQQHLLLLSMPVLGHTLLTQSVTIYQSTPTAKYYIHSISSVIYITLFVSLSIYIHT</sequence>
<accession>A0AA39Z7S1</accession>
<organism evidence="2 3">
    <name type="scientific">Cercophora samala</name>
    <dbReference type="NCBI Taxonomy" id="330535"/>
    <lineage>
        <taxon>Eukaryota</taxon>
        <taxon>Fungi</taxon>
        <taxon>Dikarya</taxon>
        <taxon>Ascomycota</taxon>
        <taxon>Pezizomycotina</taxon>
        <taxon>Sordariomycetes</taxon>
        <taxon>Sordariomycetidae</taxon>
        <taxon>Sordariales</taxon>
        <taxon>Lasiosphaeriaceae</taxon>
        <taxon>Cercophora</taxon>
    </lineage>
</organism>
<evidence type="ECO:0000313" key="2">
    <source>
        <dbReference type="EMBL" id="KAK0665813.1"/>
    </source>
</evidence>
<dbReference type="AlphaFoldDB" id="A0AA39Z7S1"/>
<evidence type="ECO:0000256" key="1">
    <source>
        <dbReference type="SAM" id="Phobius"/>
    </source>
</evidence>
<keyword evidence="3" id="KW-1185">Reference proteome</keyword>
<name>A0AA39Z7S1_9PEZI</name>
<protein>
    <submittedName>
        <fullName evidence="2">Uncharacterized protein</fullName>
    </submittedName>
</protein>
<comment type="caution">
    <text evidence="2">The sequence shown here is derived from an EMBL/GenBank/DDBJ whole genome shotgun (WGS) entry which is preliminary data.</text>
</comment>
<keyword evidence="1" id="KW-1133">Transmembrane helix</keyword>
<proteinExistence type="predicted"/>
<feature type="transmembrane region" description="Helical" evidence="1">
    <location>
        <begin position="36"/>
        <end position="57"/>
    </location>
</feature>